<dbReference type="Gene3D" id="1.10.132.70">
    <property type="match status" value="1"/>
</dbReference>
<dbReference type="GO" id="GO:0003720">
    <property type="term" value="F:telomerase activity"/>
    <property type="evidence" value="ECO:0007669"/>
    <property type="project" value="InterPro"/>
</dbReference>
<evidence type="ECO:0000259" key="17">
    <source>
        <dbReference type="PROSITE" id="PS50878"/>
    </source>
</evidence>
<keyword evidence="7 15" id="KW-0548">Nucleotidyltransferase</keyword>
<dbReference type="InterPro" id="IPR021891">
    <property type="entry name" value="Telomerase_RBD"/>
</dbReference>
<evidence type="ECO:0000256" key="10">
    <source>
        <dbReference type="ARBA" id="ARBA00022895"/>
    </source>
</evidence>
<evidence type="ECO:0000256" key="16">
    <source>
        <dbReference type="SAM" id="MobiDB-lite"/>
    </source>
</evidence>
<evidence type="ECO:0000256" key="9">
    <source>
        <dbReference type="ARBA" id="ARBA00022842"/>
    </source>
</evidence>
<dbReference type="InterPro" id="IPR043502">
    <property type="entry name" value="DNA/RNA_pol_sf"/>
</dbReference>
<keyword evidence="8 15" id="KW-0479">Metal-binding</keyword>
<proteinExistence type="inferred from homology"/>
<evidence type="ECO:0000256" key="15">
    <source>
        <dbReference type="RuleBase" id="RU365061"/>
    </source>
</evidence>
<dbReference type="PROSITE" id="PS50878">
    <property type="entry name" value="RT_POL"/>
    <property type="match status" value="1"/>
</dbReference>
<comment type="function">
    <text evidence="15">Telomerase is a ribonucleoprotein enzyme essential for the replication of chromosome termini in most eukaryotes. It elongates telomeres. It is a reverse transcriptase that adds simple sequence repeats to chromosome ends by copying a template sequence within the RNA component of the enzyme.</text>
</comment>
<dbReference type="PANTHER" id="PTHR12066">
    <property type="entry name" value="TELOMERASE REVERSE TRANSCRIPTASE"/>
    <property type="match status" value="1"/>
</dbReference>
<dbReference type="SUPFAM" id="SSF56672">
    <property type="entry name" value="DNA/RNA polymerases"/>
    <property type="match status" value="1"/>
</dbReference>
<evidence type="ECO:0000256" key="3">
    <source>
        <dbReference type="ARBA" id="ARBA00012493"/>
    </source>
</evidence>
<sequence length="1047" mass="118974">MPRRKRAKYASSGGGAPEGPPAKQPKTGADGMLQSADVVKHALLPQYYPKIRTLRQYVLDKLPPTSKVRRRKIAAVGNAQPDAVRAAQGPKEDSEKFRNVLAELLDATLVCTHVLPQEEEKAQSDSLLQQWMDYSQRGDESHVTLSGGIASAIHFQSEKLGPTRQGVATSIQGVYSLYLNERVAAIKREPWPQLLVLLGKSGESMMIDLLLESSIFLRVDAGQGNYYQLSDALNRFPLRRLNKESNDTEGGNQPKGVNSTLRVLMYMFPRQFGLHNAFTSHVDQTQTAQKFQDYTFREEEISHKFGRFEGCNEVLDVRVPKRLRGKPEHLVQRLQTLHTRNANRHCSSFKAPFNGKLSGDVRRGRKKPRQTNSGAGTLKYTSLIDLAIPVSKVSAFCQAALAKIIPREFWGHDEVQAHNWRIFLRKVDNFIRLRRFETISLHEVIQGFKIIEIEWLEPPGLKHRKCSQTDFRKRSEIFQEFLYYIFDSLVIPLIRSNFYVTESNVHRYGLYFFRHDVWKHITEPAMAELKAKMFEEVKVDEALRIRDSRRLGYNLGFSHIRLLPKKTSIRPIMNLRRRAFMANGKKTLGQSINAILGPVYNMLKLEKDLDASRLGSAIDSVGAIYERISGFKQWLGQDHGPLYFAKVDVQAAFDTIPQAAIIALMRSVPSHSGYEIVKHFEVRHNDNGVLTGSKVMKRWQSSAKPAHDNTTFLQMLKRQLALGKKNAVYVDSIFRKSHSARDLLALMESHIQQNLVKIGKKYYRQKNGIPQGSVISSLLCNYFYADLESKKLQFLQAEDCVLLRFVDDFLLVTTDKSKASKFVAIMQQGMPEYGVTVGPSKTLVNFDMAVNGSPVPKVKEGSHDFPYCGRQIDCRTLEITKDRGEALTSAMRDATISKSLTVEFSRHPGQNFRRKVIYSFKIQSHAMFFDTRHNKIATVLRNLQGAFVETATRVWAYERRLPRGKQPGPRLIIDTISELADVAYSLLTSPARKMKNPGYECNVTKSQVRWSALSAFRVVLGKKQARFGEVLGWVDEEMAKLRANKVS</sequence>
<dbReference type="GO" id="GO:0000781">
    <property type="term" value="C:chromosome, telomeric region"/>
    <property type="evidence" value="ECO:0007669"/>
    <property type="project" value="UniProtKB-SubCell"/>
</dbReference>
<evidence type="ECO:0000256" key="1">
    <source>
        <dbReference type="ARBA" id="ARBA00004173"/>
    </source>
</evidence>
<keyword evidence="10 15" id="KW-0779">Telomere</keyword>
<dbReference type="Gene3D" id="1.10.357.90">
    <property type="match status" value="1"/>
</dbReference>
<dbReference type="InterPro" id="IPR003545">
    <property type="entry name" value="Telomerase_RT"/>
</dbReference>
<comment type="caution">
    <text evidence="18">The sequence shown here is derived from an EMBL/GenBank/DDBJ whole genome shotgun (WGS) entry which is preliminary data.</text>
</comment>
<dbReference type="EMBL" id="JAJSPL020000025">
    <property type="protein sequence ID" value="KAK7738484.1"/>
    <property type="molecule type" value="Genomic_DNA"/>
</dbReference>
<dbReference type="CDD" id="cd01648">
    <property type="entry name" value="TERT"/>
    <property type="match status" value="1"/>
</dbReference>
<keyword evidence="5 15" id="KW-0158">Chromosome</keyword>
<dbReference type="GO" id="GO:0042162">
    <property type="term" value="F:telomeric DNA binding"/>
    <property type="evidence" value="ECO:0007669"/>
    <property type="project" value="TreeGrafter"/>
</dbReference>
<dbReference type="AlphaFoldDB" id="A0AAN9U6J5"/>
<dbReference type="GO" id="GO:0046872">
    <property type="term" value="F:metal ion binding"/>
    <property type="evidence" value="ECO:0007669"/>
    <property type="project" value="UniProtKB-KW"/>
</dbReference>
<dbReference type="InterPro" id="IPR049139">
    <property type="entry name" value="TERT_C"/>
</dbReference>
<dbReference type="InterPro" id="IPR000477">
    <property type="entry name" value="RT_dom"/>
</dbReference>
<dbReference type="EC" id="2.7.7.49" evidence="3 15"/>
<dbReference type="Proteomes" id="UP001320245">
    <property type="component" value="Unassembled WGS sequence"/>
</dbReference>
<dbReference type="SMART" id="SM00975">
    <property type="entry name" value="Telomerase_RBD"/>
    <property type="match status" value="1"/>
</dbReference>
<dbReference type="PRINTS" id="PR01365">
    <property type="entry name" value="TELOMERASERT"/>
</dbReference>
<protein>
    <recommendedName>
        <fullName evidence="4 15">Telomerase reverse transcriptase</fullName>
        <ecNumber evidence="3 15">2.7.7.49</ecNumber>
    </recommendedName>
    <alternativeName>
        <fullName evidence="15">Telomerase catalytic subunit</fullName>
    </alternativeName>
</protein>
<keyword evidence="9 15" id="KW-0460">Magnesium</keyword>
<keyword evidence="12" id="KW-0496">Mitochondrion</keyword>
<dbReference type="Pfam" id="PF00078">
    <property type="entry name" value="RVT_1"/>
    <property type="match status" value="1"/>
</dbReference>
<organism evidence="18 19">
    <name type="scientific">Cytospora paraplurivora</name>
    <dbReference type="NCBI Taxonomy" id="2898453"/>
    <lineage>
        <taxon>Eukaryota</taxon>
        <taxon>Fungi</taxon>
        <taxon>Dikarya</taxon>
        <taxon>Ascomycota</taxon>
        <taxon>Pezizomycotina</taxon>
        <taxon>Sordariomycetes</taxon>
        <taxon>Sordariomycetidae</taxon>
        <taxon>Diaporthales</taxon>
        <taxon>Cytosporaceae</taxon>
        <taxon>Cytospora</taxon>
    </lineage>
</organism>
<comment type="similarity">
    <text evidence="2 15">Belongs to the reverse transcriptase family. Telomerase subfamily.</text>
</comment>
<comment type="catalytic activity">
    <reaction evidence="14 15">
        <text>DNA(n) + a 2'-deoxyribonucleoside 5'-triphosphate = DNA(n+1) + diphosphate</text>
        <dbReference type="Rhea" id="RHEA:22508"/>
        <dbReference type="Rhea" id="RHEA-COMP:17339"/>
        <dbReference type="Rhea" id="RHEA-COMP:17340"/>
        <dbReference type="ChEBI" id="CHEBI:33019"/>
        <dbReference type="ChEBI" id="CHEBI:61560"/>
        <dbReference type="ChEBI" id="CHEBI:173112"/>
        <dbReference type="EC" id="2.7.7.49"/>
    </reaction>
</comment>
<dbReference type="Pfam" id="PF12009">
    <property type="entry name" value="Telomerase_RBD"/>
    <property type="match status" value="1"/>
</dbReference>
<evidence type="ECO:0000256" key="4">
    <source>
        <dbReference type="ARBA" id="ARBA00016182"/>
    </source>
</evidence>
<feature type="domain" description="Reverse transcriptase" evidence="17">
    <location>
        <begin position="544"/>
        <end position="872"/>
    </location>
</feature>
<dbReference type="PANTHER" id="PTHR12066:SF0">
    <property type="entry name" value="TELOMERASE REVERSE TRANSCRIPTASE"/>
    <property type="match status" value="1"/>
</dbReference>
<keyword evidence="6 15" id="KW-0808">Transferase</keyword>
<keyword evidence="19" id="KW-1185">Reference proteome</keyword>
<evidence type="ECO:0000256" key="2">
    <source>
        <dbReference type="ARBA" id="ARBA00008001"/>
    </source>
</evidence>
<dbReference type="GO" id="GO:0000333">
    <property type="term" value="C:telomerase catalytic core complex"/>
    <property type="evidence" value="ECO:0007669"/>
    <property type="project" value="TreeGrafter"/>
</dbReference>
<comment type="subcellular location">
    <subcellularLocation>
        <location evidence="1">Mitochondrion</location>
    </subcellularLocation>
    <subcellularLocation>
        <location evidence="15">Nucleus</location>
    </subcellularLocation>
    <subcellularLocation>
        <location evidence="15">Chromosome</location>
        <location evidence="15">Telomere</location>
    </subcellularLocation>
</comment>
<evidence type="ECO:0000256" key="6">
    <source>
        <dbReference type="ARBA" id="ARBA00022679"/>
    </source>
</evidence>
<evidence type="ECO:0000256" key="11">
    <source>
        <dbReference type="ARBA" id="ARBA00022918"/>
    </source>
</evidence>
<name>A0AAN9U6J5_9PEZI</name>
<reference evidence="18 19" key="1">
    <citation type="journal article" date="2023" name="PLoS ONE">
        <title>Cytospora paraplurivora sp. nov. isolated from orchards with fruit tree decline syndrome in Ontario, Canada.</title>
        <authorList>
            <person name="Ilyukhin E."/>
            <person name="Nguyen H.D.T."/>
            <person name="Castle A.J."/>
            <person name="Ellouze W."/>
        </authorList>
    </citation>
    <scope>NUCLEOTIDE SEQUENCE [LARGE SCALE GENOMIC DNA]</scope>
    <source>
        <strain evidence="18 19">FDS-564</strain>
    </source>
</reference>
<evidence type="ECO:0000256" key="5">
    <source>
        <dbReference type="ARBA" id="ARBA00022454"/>
    </source>
</evidence>
<dbReference type="Pfam" id="PF21399">
    <property type="entry name" value="TERT_C"/>
    <property type="match status" value="1"/>
</dbReference>
<dbReference type="GO" id="GO:0070034">
    <property type="term" value="F:telomerase RNA binding"/>
    <property type="evidence" value="ECO:0007669"/>
    <property type="project" value="TreeGrafter"/>
</dbReference>
<keyword evidence="11 15" id="KW-0695">RNA-directed DNA polymerase</keyword>
<evidence type="ECO:0000256" key="12">
    <source>
        <dbReference type="ARBA" id="ARBA00023128"/>
    </source>
</evidence>
<evidence type="ECO:0000256" key="14">
    <source>
        <dbReference type="ARBA" id="ARBA00048173"/>
    </source>
</evidence>
<gene>
    <name evidence="18" type="primary">EST2</name>
    <name evidence="18" type="ORF">SLS53_006003</name>
</gene>
<evidence type="ECO:0000256" key="7">
    <source>
        <dbReference type="ARBA" id="ARBA00022695"/>
    </source>
</evidence>
<dbReference type="GO" id="GO:0007004">
    <property type="term" value="P:telomere maintenance via telomerase"/>
    <property type="evidence" value="ECO:0007669"/>
    <property type="project" value="TreeGrafter"/>
</dbReference>
<evidence type="ECO:0000256" key="13">
    <source>
        <dbReference type="ARBA" id="ARBA00023242"/>
    </source>
</evidence>
<accession>A0AAN9U6J5</accession>
<evidence type="ECO:0000256" key="8">
    <source>
        <dbReference type="ARBA" id="ARBA00022723"/>
    </source>
</evidence>
<evidence type="ECO:0000313" key="18">
    <source>
        <dbReference type="EMBL" id="KAK7738484.1"/>
    </source>
</evidence>
<keyword evidence="13 15" id="KW-0539">Nucleus</keyword>
<evidence type="ECO:0000313" key="19">
    <source>
        <dbReference type="Proteomes" id="UP001320245"/>
    </source>
</evidence>
<feature type="region of interest" description="Disordered" evidence="16">
    <location>
        <begin position="1"/>
        <end position="32"/>
    </location>
</feature>
<dbReference type="Gene3D" id="3.30.70.2630">
    <property type="match status" value="1"/>
</dbReference>
<dbReference type="GO" id="GO:0005739">
    <property type="term" value="C:mitochondrion"/>
    <property type="evidence" value="ECO:0007669"/>
    <property type="project" value="UniProtKB-SubCell"/>
</dbReference>